<dbReference type="InterPro" id="IPR015876">
    <property type="entry name" value="Acyl-CoA_DS"/>
</dbReference>
<feature type="transmembrane region" description="Helical" evidence="12">
    <location>
        <begin position="81"/>
        <end position="100"/>
    </location>
</feature>
<evidence type="ECO:0000256" key="4">
    <source>
        <dbReference type="ARBA" id="ARBA00022692"/>
    </source>
</evidence>
<comment type="similarity">
    <text evidence="2">Belongs to the fatty acid desaturase type 2 family.</text>
</comment>
<dbReference type="CDD" id="cd03505">
    <property type="entry name" value="Delta9-FADS-like"/>
    <property type="match status" value="1"/>
</dbReference>
<evidence type="ECO:0000256" key="5">
    <source>
        <dbReference type="ARBA" id="ARBA00022832"/>
    </source>
</evidence>
<proteinExistence type="inferred from homology"/>
<keyword evidence="10 12" id="KW-0472">Membrane</keyword>
<evidence type="ECO:0000256" key="9">
    <source>
        <dbReference type="ARBA" id="ARBA00023098"/>
    </source>
</evidence>
<dbReference type="GO" id="GO:0016717">
    <property type="term" value="F:oxidoreductase activity, acting on paired donors, with oxidation of a pair of donors resulting in the reduction of molecular oxygen to two molecules of water"/>
    <property type="evidence" value="ECO:0007669"/>
    <property type="project" value="InterPro"/>
</dbReference>
<keyword evidence="11" id="KW-0275">Fatty acid biosynthesis</keyword>
<dbReference type="OrthoDB" id="5298118at2"/>
<keyword evidence="6 12" id="KW-1133">Transmembrane helix</keyword>
<dbReference type="PRINTS" id="PR00075">
    <property type="entry name" value="FACDDSATRASE"/>
</dbReference>
<evidence type="ECO:0000256" key="7">
    <source>
        <dbReference type="ARBA" id="ARBA00023002"/>
    </source>
</evidence>
<dbReference type="PANTHER" id="PTHR11351:SF31">
    <property type="entry name" value="DESATURASE 1, ISOFORM A-RELATED"/>
    <property type="match status" value="1"/>
</dbReference>
<feature type="transmembrane region" description="Helical" evidence="12">
    <location>
        <begin position="42"/>
        <end position="60"/>
    </location>
</feature>
<dbReference type="RefSeq" id="WP_015471255.1">
    <property type="nucleotide sequence ID" value="NC_020813.1"/>
</dbReference>
<name>M4VE43_9BACT</name>
<dbReference type="GO" id="GO:0006633">
    <property type="term" value="P:fatty acid biosynthetic process"/>
    <property type="evidence" value="ECO:0007669"/>
    <property type="project" value="UniProtKB-KW"/>
</dbReference>
<keyword evidence="5" id="KW-0276">Fatty acid metabolism</keyword>
<evidence type="ECO:0000256" key="3">
    <source>
        <dbReference type="ARBA" id="ARBA00022516"/>
    </source>
</evidence>
<evidence type="ECO:0000256" key="6">
    <source>
        <dbReference type="ARBA" id="ARBA00022989"/>
    </source>
</evidence>
<feature type="transmembrane region" description="Helical" evidence="12">
    <location>
        <begin position="162"/>
        <end position="184"/>
    </location>
</feature>
<evidence type="ECO:0000256" key="2">
    <source>
        <dbReference type="ARBA" id="ARBA00008749"/>
    </source>
</evidence>
<feature type="transmembrane region" description="Helical" evidence="12">
    <location>
        <begin position="20"/>
        <end position="36"/>
    </location>
</feature>
<keyword evidence="15" id="KW-1185">Reference proteome</keyword>
<dbReference type="KEGG" id="bex:A11Q_2549"/>
<protein>
    <recommendedName>
        <fullName evidence="13">Fatty acid desaturase domain-containing protein</fullName>
    </recommendedName>
</protein>
<dbReference type="PATRIC" id="fig|1184267.3.peg.2576"/>
<dbReference type="Proteomes" id="UP000012040">
    <property type="component" value="Chromosome"/>
</dbReference>
<dbReference type="PANTHER" id="PTHR11351">
    <property type="entry name" value="ACYL-COA DESATURASE"/>
    <property type="match status" value="1"/>
</dbReference>
<dbReference type="AlphaFoldDB" id="M4VE43"/>
<dbReference type="GO" id="GO:0016020">
    <property type="term" value="C:membrane"/>
    <property type="evidence" value="ECO:0007669"/>
    <property type="project" value="UniProtKB-SubCell"/>
</dbReference>
<evidence type="ECO:0000256" key="1">
    <source>
        <dbReference type="ARBA" id="ARBA00004141"/>
    </source>
</evidence>
<dbReference type="InterPro" id="IPR005804">
    <property type="entry name" value="FA_desaturase_dom"/>
</dbReference>
<evidence type="ECO:0000313" key="14">
    <source>
        <dbReference type="EMBL" id="AGH96765.1"/>
    </source>
</evidence>
<feature type="domain" description="Fatty acid desaturase" evidence="13">
    <location>
        <begin position="40"/>
        <end position="244"/>
    </location>
</feature>
<keyword evidence="8" id="KW-0408">Iron</keyword>
<keyword evidence="3" id="KW-0444">Lipid biosynthesis</keyword>
<organism evidence="14 15">
    <name type="scientific">Pseudobdellovibrio exovorus JSS</name>
    <dbReference type="NCBI Taxonomy" id="1184267"/>
    <lineage>
        <taxon>Bacteria</taxon>
        <taxon>Pseudomonadati</taxon>
        <taxon>Bdellovibrionota</taxon>
        <taxon>Bdellovibrionia</taxon>
        <taxon>Bdellovibrionales</taxon>
        <taxon>Pseudobdellovibrionaceae</taxon>
        <taxon>Pseudobdellovibrio</taxon>
    </lineage>
</organism>
<dbReference type="EMBL" id="CP003537">
    <property type="protein sequence ID" value="AGH96765.1"/>
    <property type="molecule type" value="Genomic_DNA"/>
</dbReference>
<evidence type="ECO:0000256" key="10">
    <source>
        <dbReference type="ARBA" id="ARBA00023136"/>
    </source>
</evidence>
<comment type="subcellular location">
    <subcellularLocation>
        <location evidence="1">Membrane</location>
        <topology evidence="1">Multi-pass membrane protein</topology>
    </subcellularLocation>
</comment>
<sequence>MSEQNHQPRTPPLAPHFLKIFLPINLLAPFALYLFIANFSWMNLLILIIGWLCIGGYGIAVGYHRLLSHKAFLTPKWVERVLTFFGLFAGQGSSLFWVAVHRGLHHPYADTEKDLHSPIHGNFMAYVGWQMYLNPSKVTFKQCRDLLQDPYQVFLHKHYNKIFWTVIVLATLIDWRLGLFGFVLPSFISMHTENCVDLFCHKRNLGYRNYDINDNSTNIWWLGYFGFGQGWHNNHHNRPYTHYYSEKWWELDLTRLMIWPIKLRKKSGAPAKPAPAVQTQTT</sequence>
<reference evidence="14 15" key="1">
    <citation type="journal article" date="2013" name="ISME J.">
        <title>By their genes ye shall know them: genomic signatures of predatory bacteria.</title>
        <authorList>
            <person name="Pasternak Z."/>
            <person name="Pietrokovski S."/>
            <person name="Rotem O."/>
            <person name="Gophna U."/>
            <person name="Lurie-Weinberger M.N."/>
            <person name="Jurkevitch E."/>
        </authorList>
    </citation>
    <scope>NUCLEOTIDE SEQUENCE [LARGE SCALE GENOMIC DNA]</scope>
    <source>
        <strain evidence="14 15">JSS</strain>
    </source>
</reference>
<evidence type="ECO:0000259" key="13">
    <source>
        <dbReference type="Pfam" id="PF00487"/>
    </source>
</evidence>
<evidence type="ECO:0000313" key="15">
    <source>
        <dbReference type="Proteomes" id="UP000012040"/>
    </source>
</evidence>
<keyword evidence="7" id="KW-0560">Oxidoreductase</keyword>
<keyword evidence="9" id="KW-0443">Lipid metabolism</keyword>
<evidence type="ECO:0000256" key="12">
    <source>
        <dbReference type="SAM" id="Phobius"/>
    </source>
</evidence>
<evidence type="ECO:0000256" key="11">
    <source>
        <dbReference type="ARBA" id="ARBA00023160"/>
    </source>
</evidence>
<dbReference type="HOGENOM" id="CLU_027359_1_0_7"/>
<dbReference type="STRING" id="1184267.A11Q_2549"/>
<dbReference type="eggNOG" id="COG1398">
    <property type="taxonomic scope" value="Bacteria"/>
</dbReference>
<evidence type="ECO:0000256" key="8">
    <source>
        <dbReference type="ARBA" id="ARBA00023004"/>
    </source>
</evidence>
<keyword evidence="4 12" id="KW-0812">Transmembrane</keyword>
<dbReference type="Pfam" id="PF00487">
    <property type="entry name" value="FA_desaturase"/>
    <property type="match status" value="1"/>
</dbReference>
<accession>M4VE43</accession>
<gene>
    <name evidence="14" type="ORF">A11Q_2549</name>
</gene>